<protein>
    <recommendedName>
        <fullName evidence="11">Peptidyl-prolyl cis-trans isomerase</fullName>
        <shortName evidence="11">PPIase</shortName>
        <ecNumber evidence="11">5.2.1.8</ecNumber>
    </recommendedName>
</protein>
<evidence type="ECO:0000256" key="3">
    <source>
        <dbReference type="ARBA" id="ARBA00003697"/>
    </source>
</evidence>
<proteinExistence type="inferred from homology"/>
<sequence>MPDERDFVSKMKAKLSKKQKAEKYGKGQFKAGWLEANARHLGGDMNKLHEELQKQRDWDKEYNEARRLEQEPGEGPAKKKSKLSNNVLTIDEIRRRRVHNEVKEQGLKGYVTICTNLGDINLELFASKAPKTCENFLGLCKKGYYDDVTFHRLIPGFMVQGGDPTGTGRGGQSLWGAPFEDEVNDSLSHNKEGILSMANSGANCNKSQFFMTFAKCPHLDGKHTIFGQVVGGMRVLKAIEAVDSNDANQPLKPIKLLSTKIYNNPFEDVAAKQKASSSVEKKAVAVKDNPYLQHMC</sequence>
<dbReference type="GO" id="GO:0006457">
    <property type="term" value="P:protein folding"/>
    <property type="evidence" value="ECO:0007669"/>
    <property type="project" value="InterPro"/>
</dbReference>
<evidence type="ECO:0000256" key="8">
    <source>
        <dbReference type="ARBA" id="ARBA00023110"/>
    </source>
</evidence>
<dbReference type="GO" id="GO:0003755">
    <property type="term" value="F:peptidyl-prolyl cis-trans isomerase activity"/>
    <property type="evidence" value="ECO:0007669"/>
    <property type="project" value="UniProtKB-UniRule"/>
</dbReference>
<reference evidence="13" key="1">
    <citation type="submission" date="2021-01" db="EMBL/GenBank/DDBJ databases">
        <authorList>
            <person name="Corre E."/>
            <person name="Pelletier E."/>
            <person name="Niang G."/>
            <person name="Scheremetjew M."/>
            <person name="Finn R."/>
            <person name="Kale V."/>
            <person name="Holt S."/>
            <person name="Cochrane G."/>
            <person name="Meng A."/>
            <person name="Brown T."/>
            <person name="Cohen L."/>
        </authorList>
    </citation>
    <scope>NUCLEOTIDE SEQUENCE</scope>
    <source>
        <strain evidence="13">CCMP1594</strain>
    </source>
</reference>
<dbReference type="GO" id="GO:0071013">
    <property type="term" value="C:catalytic step 2 spliceosome"/>
    <property type="evidence" value="ECO:0007669"/>
    <property type="project" value="TreeGrafter"/>
</dbReference>
<comment type="subcellular location">
    <subcellularLocation>
        <location evidence="4">Nucleus</location>
    </subcellularLocation>
</comment>
<comment type="similarity">
    <text evidence="5">Belongs to the cyclophilin-type PPIase family. PPIL2 subfamily.</text>
</comment>
<evidence type="ECO:0000256" key="6">
    <source>
        <dbReference type="ARBA" id="ARBA00022679"/>
    </source>
</evidence>
<evidence type="ECO:0000256" key="11">
    <source>
        <dbReference type="RuleBase" id="RU363019"/>
    </source>
</evidence>
<comment type="function">
    <text evidence="11">PPIases accelerate the folding of proteins. It catalyzes the cis-trans isomerization of proline imidic peptide bonds in oligopeptides.</text>
</comment>
<dbReference type="PROSITE" id="PS50072">
    <property type="entry name" value="CSA_PPIASE_2"/>
    <property type="match status" value="1"/>
</dbReference>
<organism evidence="13">
    <name type="scientific">Eutreptiella gymnastica</name>
    <dbReference type="NCBI Taxonomy" id="73025"/>
    <lineage>
        <taxon>Eukaryota</taxon>
        <taxon>Discoba</taxon>
        <taxon>Euglenozoa</taxon>
        <taxon>Euglenida</taxon>
        <taxon>Spirocuta</taxon>
        <taxon>Euglenophyceae</taxon>
        <taxon>Eutreptiales</taxon>
        <taxon>Eutreptiaceae</taxon>
        <taxon>Eutreptiella</taxon>
    </lineage>
</organism>
<keyword evidence="8 11" id="KW-0697">Rotamase</keyword>
<dbReference type="PANTHER" id="PTHR45625">
    <property type="entry name" value="PEPTIDYL-PROLYL CIS-TRANS ISOMERASE-RELATED"/>
    <property type="match status" value="1"/>
</dbReference>
<dbReference type="InterPro" id="IPR029000">
    <property type="entry name" value="Cyclophilin-like_dom_sf"/>
</dbReference>
<feature type="domain" description="PPIase cyclophilin-type" evidence="12">
    <location>
        <begin position="115"/>
        <end position="261"/>
    </location>
</feature>
<dbReference type="PROSITE" id="PS00170">
    <property type="entry name" value="CSA_PPIASE_1"/>
    <property type="match status" value="1"/>
</dbReference>
<comment type="function">
    <text evidence="3">May catalyze the cis-trans isomerization of proline imidic peptide bonds in oligopeptides thereby assisting the folding of proteins. May also function as a chaperone, playing a role in intracellular transport of proteins. May also have a protein ubiquitin ligase activity acting as an E3 ubiquitin protein ligase or as a ubiquitin-ubiquitin ligase promoting elongation of ubiquitin chains on proteins.</text>
</comment>
<name>A0A7S4C7F3_9EUGL</name>
<dbReference type="Pfam" id="PF00160">
    <property type="entry name" value="Pro_isomerase"/>
    <property type="match status" value="1"/>
</dbReference>
<dbReference type="InterPro" id="IPR044666">
    <property type="entry name" value="Cyclophilin_A-like"/>
</dbReference>
<evidence type="ECO:0000256" key="10">
    <source>
        <dbReference type="ARBA" id="ARBA00023242"/>
    </source>
</evidence>
<dbReference type="PRINTS" id="PR00153">
    <property type="entry name" value="CSAPPISMRASE"/>
</dbReference>
<keyword evidence="9 11" id="KW-0413">Isomerase</keyword>
<dbReference type="InterPro" id="IPR002130">
    <property type="entry name" value="Cyclophilin-type_PPIase_dom"/>
</dbReference>
<dbReference type="EMBL" id="HBJA01001530">
    <property type="protein sequence ID" value="CAE0789301.1"/>
    <property type="molecule type" value="Transcribed_RNA"/>
</dbReference>
<evidence type="ECO:0000256" key="4">
    <source>
        <dbReference type="ARBA" id="ARBA00004123"/>
    </source>
</evidence>
<evidence type="ECO:0000256" key="1">
    <source>
        <dbReference type="ARBA" id="ARBA00000900"/>
    </source>
</evidence>
<dbReference type="FunFam" id="2.40.100.10:FF:000014">
    <property type="entry name" value="Peptidyl-prolyl cis-trans isomerase cyp65"/>
    <property type="match status" value="1"/>
</dbReference>
<dbReference type="GO" id="GO:0000209">
    <property type="term" value="P:protein polyubiquitination"/>
    <property type="evidence" value="ECO:0007669"/>
    <property type="project" value="TreeGrafter"/>
</dbReference>
<evidence type="ECO:0000313" key="13">
    <source>
        <dbReference type="EMBL" id="CAE0789301.1"/>
    </source>
</evidence>
<keyword evidence="6" id="KW-0808">Transferase</keyword>
<evidence type="ECO:0000256" key="9">
    <source>
        <dbReference type="ARBA" id="ARBA00023235"/>
    </source>
</evidence>
<dbReference type="InterPro" id="IPR020892">
    <property type="entry name" value="Cyclophilin-type_PPIase_CS"/>
</dbReference>
<evidence type="ECO:0000259" key="12">
    <source>
        <dbReference type="PROSITE" id="PS50072"/>
    </source>
</evidence>
<accession>A0A7S4C7F3</accession>
<comment type="catalytic activity">
    <reaction evidence="1">
        <text>S-ubiquitinyl-[E2 ubiquitin-conjugating enzyme]-L-cysteine + [acceptor protein]-L-lysine = [E2 ubiquitin-conjugating enzyme]-L-cysteine + N(6)-ubiquitinyl-[acceptor protein]-L-lysine.</text>
        <dbReference type="EC" id="2.3.2.27"/>
    </reaction>
</comment>
<dbReference type="SUPFAM" id="SSF50891">
    <property type="entry name" value="Cyclophilin-like"/>
    <property type="match status" value="1"/>
</dbReference>
<keyword evidence="10" id="KW-0539">Nucleus</keyword>
<dbReference type="Gene3D" id="2.40.100.10">
    <property type="entry name" value="Cyclophilin-like"/>
    <property type="match status" value="1"/>
</dbReference>
<comment type="catalytic activity">
    <reaction evidence="2 11">
        <text>[protein]-peptidylproline (omega=180) = [protein]-peptidylproline (omega=0)</text>
        <dbReference type="Rhea" id="RHEA:16237"/>
        <dbReference type="Rhea" id="RHEA-COMP:10747"/>
        <dbReference type="Rhea" id="RHEA-COMP:10748"/>
        <dbReference type="ChEBI" id="CHEBI:83833"/>
        <dbReference type="ChEBI" id="CHEBI:83834"/>
        <dbReference type="EC" id="5.2.1.8"/>
    </reaction>
</comment>
<dbReference type="PANTHER" id="PTHR45625:SF1">
    <property type="entry name" value="RING-TYPE E3 UBIQUITIN-PROTEIN LIGASE PPIL2"/>
    <property type="match status" value="1"/>
</dbReference>
<evidence type="ECO:0000256" key="2">
    <source>
        <dbReference type="ARBA" id="ARBA00000971"/>
    </source>
</evidence>
<keyword evidence="7" id="KW-0833">Ubl conjugation pathway</keyword>
<gene>
    <name evidence="13" type="ORF">EGYM00163_LOCUS414</name>
</gene>
<dbReference type="EC" id="5.2.1.8" evidence="11"/>
<dbReference type="AlphaFoldDB" id="A0A7S4C7F3"/>
<evidence type="ECO:0000256" key="7">
    <source>
        <dbReference type="ARBA" id="ARBA00022786"/>
    </source>
</evidence>
<evidence type="ECO:0000256" key="5">
    <source>
        <dbReference type="ARBA" id="ARBA00007930"/>
    </source>
</evidence>
<dbReference type="GO" id="GO:0061630">
    <property type="term" value="F:ubiquitin protein ligase activity"/>
    <property type="evidence" value="ECO:0007669"/>
    <property type="project" value="UniProtKB-EC"/>
</dbReference>